<keyword evidence="1 3" id="KW-0378">Hydrolase</keyword>
<dbReference type="InterPro" id="IPR002508">
    <property type="entry name" value="MurNAc-LAA_cat"/>
</dbReference>
<dbReference type="GO" id="GO:0008745">
    <property type="term" value="F:N-acetylmuramoyl-L-alanine amidase activity"/>
    <property type="evidence" value="ECO:0007669"/>
    <property type="project" value="InterPro"/>
</dbReference>
<dbReference type="SUPFAM" id="SSF53187">
    <property type="entry name" value="Zn-dependent exopeptidases"/>
    <property type="match status" value="1"/>
</dbReference>
<organism evidence="3">
    <name type="scientific">Meiothermus ruber</name>
    <dbReference type="NCBI Taxonomy" id="277"/>
    <lineage>
        <taxon>Bacteria</taxon>
        <taxon>Thermotogati</taxon>
        <taxon>Deinococcota</taxon>
        <taxon>Deinococci</taxon>
        <taxon>Thermales</taxon>
        <taxon>Thermaceae</taxon>
        <taxon>Meiothermus</taxon>
    </lineage>
</organism>
<dbReference type="CDD" id="cd02696">
    <property type="entry name" value="MurNAc-LAA"/>
    <property type="match status" value="1"/>
</dbReference>
<proteinExistence type="predicted"/>
<dbReference type="Pfam" id="PF01520">
    <property type="entry name" value="Amidase_3"/>
    <property type="match status" value="1"/>
</dbReference>
<name>A0A7C3HZB8_MEIRU</name>
<sequence>MRRLLTFFTALLGLTWAQYEGRLLVGFQESQAIYPGGSTVAYGPARFIAEALGLGYLEASGKVYLSLGSRVAAFPINSQGADAVRLLNAYQSQGSLWVPVRELARILDLYYRNDYGASVLALRPARLLEVQRATAGSSERYILRFDRDVQVRLLANNPPRLALIGVTEAPDAPPNSAISFSKESWGTEIYLPQGNQPPRLLFLPQQVVVERGSTAKLPRVVLDAGHGGADSGVVVGNLREKDLVLSVAQQMQKLLQGRLEVVLTRNGDRAVPLLARAQYASTAQVFISLHADAGGRVTVFSHPEIQTLRLLEKGRELSARSPAAQRAILERFVAAPGSSARFAQAVSQGFAKAGIVANTSQDAMYVLSMAGGSAVLVEVGFEQLRSPQGRTQIAEILAAAVLNHLGLSTNPTGGTRP</sequence>
<dbReference type="PANTHER" id="PTHR30404:SF0">
    <property type="entry name" value="N-ACETYLMURAMOYL-L-ALANINE AMIDASE AMIC"/>
    <property type="match status" value="1"/>
</dbReference>
<dbReference type="SMART" id="SM00646">
    <property type="entry name" value="Ami_3"/>
    <property type="match status" value="1"/>
</dbReference>
<protein>
    <submittedName>
        <fullName evidence="3">Cell wall hydrolase</fullName>
    </submittedName>
</protein>
<feature type="domain" description="MurNAc-LAA" evidence="2">
    <location>
        <begin position="272"/>
        <end position="402"/>
    </location>
</feature>
<evidence type="ECO:0000259" key="2">
    <source>
        <dbReference type="SMART" id="SM00646"/>
    </source>
</evidence>
<comment type="caution">
    <text evidence="3">The sequence shown here is derived from an EMBL/GenBank/DDBJ whole genome shotgun (WGS) entry which is preliminary data.</text>
</comment>
<dbReference type="EMBL" id="DSWI01000011">
    <property type="protein sequence ID" value="HFG20145.1"/>
    <property type="molecule type" value="Genomic_DNA"/>
</dbReference>
<dbReference type="AlphaFoldDB" id="A0A7C3HZB8"/>
<dbReference type="Gene3D" id="3.40.630.40">
    <property type="entry name" value="Zn-dependent exopeptidases"/>
    <property type="match status" value="1"/>
</dbReference>
<accession>A0A7C3HZB8</accession>
<dbReference type="PANTHER" id="PTHR30404">
    <property type="entry name" value="N-ACETYLMURAMOYL-L-ALANINE AMIDASE"/>
    <property type="match status" value="1"/>
</dbReference>
<dbReference type="InterPro" id="IPR050695">
    <property type="entry name" value="N-acetylmuramoyl_amidase_3"/>
</dbReference>
<evidence type="ECO:0000313" key="3">
    <source>
        <dbReference type="EMBL" id="HFG20145.1"/>
    </source>
</evidence>
<reference evidence="3" key="1">
    <citation type="journal article" date="2020" name="mSystems">
        <title>Genome- and Community-Level Interaction Insights into Carbon Utilization and Element Cycling Functions of Hydrothermarchaeota in Hydrothermal Sediment.</title>
        <authorList>
            <person name="Zhou Z."/>
            <person name="Liu Y."/>
            <person name="Xu W."/>
            <person name="Pan J."/>
            <person name="Luo Z.H."/>
            <person name="Li M."/>
        </authorList>
    </citation>
    <scope>NUCLEOTIDE SEQUENCE [LARGE SCALE GENOMIC DNA]</scope>
    <source>
        <strain evidence="3">SpSt-524</strain>
    </source>
</reference>
<dbReference type="GO" id="GO:0030288">
    <property type="term" value="C:outer membrane-bounded periplasmic space"/>
    <property type="evidence" value="ECO:0007669"/>
    <property type="project" value="TreeGrafter"/>
</dbReference>
<gene>
    <name evidence="3" type="ORF">ENS82_05390</name>
</gene>
<evidence type="ECO:0000256" key="1">
    <source>
        <dbReference type="ARBA" id="ARBA00022801"/>
    </source>
</evidence>
<dbReference type="GO" id="GO:0009253">
    <property type="term" value="P:peptidoglycan catabolic process"/>
    <property type="evidence" value="ECO:0007669"/>
    <property type="project" value="InterPro"/>
</dbReference>